<evidence type="ECO:0000256" key="1">
    <source>
        <dbReference type="SAM" id="MobiDB-lite"/>
    </source>
</evidence>
<sequence>MISRRGDNTSGTVFVSYNFTDDLSASVVGTIAHFENDFVPGAVLPFPLRIQRPNINSTVYRVGVDATYRVTPDSSVGPTASLRYRDRNGFLPTLMQFAPANTRYGLGGVAQYAVTDALTLKGRSNGSGSTRGACPIGSTRAPGSSFREPA</sequence>
<dbReference type="EMBL" id="SRLB01000014">
    <property type="protein sequence ID" value="TGD97420.1"/>
    <property type="molecule type" value="Genomic_DNA"/>
</dbReference>
<evidence type="ECO:0000313" key="2">
    <source>
        <dbReference type="EMBL" id="TGD97420.1"/>
    </source>
</evidence>
<reference evidence="2 3" key="1">
    <citation type="submission" date="2019-04" db="EMBL/GenBank/DDBJ databases">
        <authorList>
            <person name="Feng G."/>
            <person name="Zhu H."/>
        </authorList>
    </citation>
    <scope>NUCLEOTIDE SEQUENCE [LARGE SCALE GENOMIC DNA]</scope>
    <source>
        <strain evidence="2 3">6HR-1</strain>
    </source>
</reference>
<accession>A0A4Z0NNC4</accession>
<evidence type="ECO:0000313" key="3">
    <source>
        <dbReference type="Proteomes" id="UP000297535"/>
    </source>
</evidence>
<keyword evidence="3" id="KW-1185">Reference proteome</keyword>
<organism evidence="2 3">
    <name type="scientific">Methylobacterium nonmethylotrophicum</name>
    <dbReference type="NCBI Taxonomy" id="1141884"/>
    <lineage>
        <taxon>Bacteria</taxon>
        <taxon>Pseudomonadati</taxon>
        <taxon>Pseudomonadota</taxon>
        <taxon>Alphaproteobacteria</taxon>
        <taxon>Hyphomicrobiales</taxon>
        <taxon>Methylobacteriaceae</taxon>
        <taxon>Methylobacterium</taxon>
    </lineage>
</organism>
<dbReference type="AlphaFoldDB" id="A0A4Z0NNC4"/>
<name>A0A4Z0NNC4_9HYPH</name>
<proteinExistence type="predicted"/>
<dbReference type="OrthoDB" id="8233471at2"/>
<dbReference type="Proteomes" id="UP000297535">
    <property type="component" value="Unassembled WGS sequence"/>
</dbReference>
<comment type="caution">
    <text evidence="2">The sequence shown here is derived from an EMBL/GenBank/DDBJ whole genome shotgun (WGS) entry which is preliminary data.</text>
</comment>
<dbReference type="SUPFAM" id="SSF56935">
    <property type="entry name" value="Porins"/>
    <property type="match status" value="1"/>
</dbReference>
<gene>
    <name evidence="2" type="ORF">EU555_19835</name>
</gene>
<dbReference type="RefSeq" id="WP_135416954.1">
    <property type="nucleotide sequence ID" value="NZ_SRLB01000014.1"/>
</dbReference>
<protein>
    <submittedName>
        <fullName evidence="2">Uncharacterized protein</fullName>
    </submittedName>
</protein>
<feature type="region of interest" description="Disordered" evidence="1">
    <location>
        <begin position="124"/>
        <end position="150"/>
    </location>
</feature>